<dbReference type="PROSITE" id="PS50885">
    <property type="entry name" value="HAMP"/>
    <property type="match status" value="1"/>
</dbReference>
<evidence type="ECO:0000256" key="9">
    <source>
        <dbReference type="SAM" id="Phobius"/>
    </source>
</evidence>
<dbReference type="InterPro" id="IPR005467">
    <property type="entry name" value="His_kinase_dom"/>
</dbReference>
<evidence type="ECO:0000259" key="11">
    <source>
        <dbReference type="PROSITE" id="PS50885"/>
    </source>
</evidence>
<dbReference type="Gene3D" id="6.10.340.10">
    <property type="match status" value="1"/>
</dbReference>
<dbReference type="Pfam" id="PF00512">
    <property type="entry name" value="HisKA"/>
    <property type="match status" value="1"/>
</dbReference>
<dbReference type="Gene3D" id="1.10.287.130">
    <property type="match status" value="1"/>
</dbReference>
<keyword evidence="4" id="KW-0597">Phosphoprotein</keyword>
<keyword evidence="5" id="KW-0808">Transferase</keyword>
<keyword evidence="9" id="KW-0812">Transmembrane</keyword>
<evidence type="ECO:0000256" key="1">
    <source>
        <dbReference type="ARBA" id="ARBA00000085"/>
    </source>
</evidence>
<comment type="catalytic activity">
    <reaction evidence="1">
        <text>ATP + protein L-histidine = ADP + protein N-phospho-L-histidine.</text>
        <dbReference type="EC" id="2.7.13.3"/>
    </reaction>
</comment>
<evidence type="ECO:0000313" key="13">
    <source>
        <dbReference type="Proteomes" id="UP000630353"/>
    </source>
</evidence>
<dbReference type="GO" id="GO:0016020">
    <property type="term" value="C:membrane"/>
    <property type="evidence" value="ECO:0007669"/>
    <property type="project" value="UniProtKB-SubCell"/>
</dbReference>
<dbReference type="PANTHER" id="PTHR43711">
    <property type="entry name" value="TWO-COMPONENT HISTIDINE KINASE"/>
    <property type="match status" value="1"/>
</dbReference>
<dbReference type="CDD" id="cd06225">
    <property type="entry name" value="HAMP"/>
    <property type="match status" value="1"/>
</dbReference>
<accession>A0A918XRL3</accession>
<evidence type="ECO:0000256" key="7">
    <source>
        <dbReference type="ARBA" id="ARBA00023012"/>
    </source>
</evidence>
<dbReference type="CDD" id="cd16922">
    <property type="entry name" value="HATPase_EvgS-ArcB-TorS-like"/>
    <property type="match status" value="1"/>
</dbReference>
<dbReference type="GO" id="GO:0000155">
    <property type="term" value="F:phosphorelay sensor kinase activity"/>
    <property type="evidence" value="ECO:0007669"/>
    <property type="project" value="InterPro"/>
</dbReference>
<dbReference type="SUPFAM" id="SSF47384">
    <property type="entry name" value="Homodimeric domain of signal transducing histidine kinase"/>
    <property type="match status" value="1"/>
</dbReference>
<evidence type="ECO:0000256" key="6">
    <source>
        <dbReference type="ARBA" id="ARBA00022777"/>
    </source>
</evidence>
<keyword evidence="8" id="KW-0175">Coiled coil</keyword>
<dbReference type="InterPro" id="IPR036097">
    <property type="entry name" value="HisK_dim/P_sf"/>
</dbReference>
<evidence type="ECO:0000256" key="5">
    <source>
        <dbReference type="ARBA" id="ARBA00022679"/>
    </source>
</evidence>
<name>A0A918XRL3_9PROT</name>
<dbReference type="SUPFAM" id="SSF55874">
    <property type="entry name" value="ATPase domain of HSP90 chaperone/DNA topoisomerase II/histidine kinase"/>
    <property type="match status" value="1"/>
</dbReference>
<feature type="transmembrane region" description="Helical" evidence="9">
    <location>
        <begin position="12"/>
        <end position="37"/>
    </location>
</feature>
<keyword evidence="7" id="KW-0902">Two-component regulatory system</keyword>
<dbReference type="CDD" id="cd00082">
    <property type="entry name" value="HisKA"/>
    <property type="match status" value="1"/>
</dbReference>
<dbReference type="Pfam" id="PF02518">
    <property type="entry name" value="HATPase_c"/>
    <property type="match status" value="1"/>
</dbReference>
<keyword evidence="6" id="KW-0418">Kinase</keyword>
<evidence type="ECO:0000259" key="10">
    <source>
        <dbReference type="PROSITE" id="PS50109"/>
    </source>
</evidence>
<dbReference type="SMART" id="SM00387">
    <property type="entry name" value="HATPase_c"/>
    <property type="match status" value="1"/>
</dbReference>
<keyword evidence="13" id="KW-1185">Reference proteome</keyword>
<feature type="domain" description="Histidine kinase" evidence="10">
    <location>
        <begin position="289"/>
        <end position="509"/>
    </location>
</feature>
<evidence type="ECO:0000313" key="12">
    <source>
        <dbReference type="EMBL" id="GHD48935.1"/>
    </source>
</evidence>
<protein>
    <recommendedName>
        <fullName evidence="3">histidine kinase</fullName>
        <ecNumber evidence="3">2.7.13.3</ecNumber>
    </recommendedName>
</protein>
<dbReference type="PANTHER" id="PTHR43711:SF1">
    <property type="entry name" value="HISTIDINE KINASE 1"/>
    <property type="match status" value="1"/>
</dbReference>
<proteinExistence type="predicted"/>
<dbReference type="PRINTS" id="PR00344">
    <property type="entry name" value="BCTRLSENSOR"/>
</dbReference>
<dbReference type="InterPro" id="IPR004358">
    <property type="entry name" value="Sig_transdc_His_kin-like_C"/>
</dbReference>
<dbReference type="SMART" id="SM00388">
    <property type="entry name" value="HisKA"/>
    <property type="match status" value="1"/>
</dbReference>
<dbReference type="InterPro" id="IPR003594">
    <property type="entry name" value="HATPase_dom"/>
</dbReference>
<reference evidence="12" key="2">
    <citation type="submission" date="2020-09" db="EMBL/GenBank/DDBJ databases">
        <authorList>
            <person name="Sun Q."/>
            <person name="Kim S."/>
        </authorList>
    </citation>
    <scope>NUCLEOTIDE SEQUENCE</scope>
    <source>
        <strain evidence="12">KCTC 42651</strain>
    </source>
</reference>
<keyword evidence="9" id="KW-0472">Membrane</keyword>
<dbReference type="Proteomes" id="UP000630353">
    <property type="component" value="Unassembled WGS sequence"/>
</dbReference>
<evidence type="ECO:0000256" key="3">
    <source>
        <dbReference type="ARBA" id="ARBA00012438"/>
    </source>
</evidence>
<evidence type="ECO:0000256" key="4">
    <source>
        <dbReference type="ARBA" id="ARBA00022553"/>
    </source>
</evidence>
<dbReference type="SMART" id="SM00304">
    <property type="entry name" value="HAMP"/>
    <property type="match status" value="1"/>
</dbReference>
<sequence>MPRWFSDLSLHAKFVAATMLVGSVATALVTVGFLFYANSATRSGMVREMTALAQVLAENTGAALVFNDPVAASETLSALRGRPDVVAGRIVKPDGTAFAHFGTMPEAGNGSIQLARDGARFELEGLWVRQPVLLDGEVVGAVELVASLDGLRDERNAVLSIAGVIVVLSTVVAFALSSTLQHTLVRPIMHLADVMRKVSTDRAYNRRAERQTNDELGDLIAGFNNMLEQIESQHTELAMYRAQLERLVDERTSQLQEANTRLHETIADLRVSKGELEAANRFKSEFLANMSHELRTPLNAIIGFSEIMVEELYGPLGDRRYVDYVKDIGQSAEHLVEVIGDILDMTRMESGNLVLREETVDVSTLIDDAQRIVLPLVRSKEIDLQRPQAEAALPRLRCDPMRIRQVLINLLSNAVKFTESGGSISVRVEPGEGLKLAISDTGIGIGESDIARVLTPFAQVENTFSRRYQGTGLGLSLSKTLMEHHQGRLELSSKLGEGTTVLLWFPPARLEAPAP</sequence>
<dbReference type="InterPro" id="IPR036890">
    <property type="entry name" value="HATPase_C_sf"/>
</dbReference>
<dbReference type="Gene3D" id="3.30.565.10">
    <property type="entry name" value="Histidine kinase-like ATPase, C-terminal domain"/>
    <property type="match status" value="1"/>
</dbReference>
<gene>
    <name evidence="12" type="ORF">GCM10017083_20610</name>
</gene>
<feature type="coiled-coil region" evidence="8">
    <location>
        <begin position="230"/>
        <end position="261"/>
    </location>
</feature>
<dbReference type="RefSeq" id="WP_189989052.1">
    <property type="nucleotide sequence ID" value="NZ_BMZS01000004.1"/>
</dbReference>
<dbReference type="EC" id="2.7.13.3" evidence="3"/>
<dbReference type="InterPro" id="IPR003660">
    <property type="entry name" value="HAMP_dom"/>
</dbReference>
<dbReference type="AlphaFoldDB" id="A0A918XRL3"/>
<dbReference type="InterPro" id="IPR003661">
    <property type="entry name" value="HisK_dim/P_dom"/>
</dbReference>
<dbReference type="InterPro" id="IPR050736">
    <property type="entry name" value="Sensor_HK_Regulatory"/>
</dbReference>
<organism evidence="12 13">
    <name type="scientific">Thalassobaculum fulvum</name>
    <dbReference type="NCBI Taxonomy" id="1633335"/>
    <lineage>
        <taxon>Bacteria</taxon>
        <taxon>Pseudomonadati</taxon>
        <taxon>Pseudomonadota</taxon>
        <taxon>Alphaproteobacteria</taxon>
        <taxon>Rhodospirillales</taxon>
        <taxon>Thalassobaculaceae</taxon>
        <taxon>Thalassobaculum</taxon>
    </lineage>
</organism>
<evidence type="ECO:0000256" key="2">
    <source>
        <dbReference type="ARBA" id="ARBA00004370"/>
    </source>
</evidence>
<dbReference type="Pfam" id="PF17152">
    <property type="entry name" value="CHASE8"/>
    <property type="match status" value="1"/>
</dbReference>
<dbReference type="Pfam" id="PF00672">
    <property type="entry name" value="HAMP"/>
    <property type="match status" value="1"/>
</dbReference>
<reference evidence="12" key="1">
    <citation type="journal article" date="2014" name="Int. J. Syst. Evol. Microbiol.">
        <title>Complete genome sequence of Corynebacterium casei LMG S-19264T (=DSM 44701T), isolated from a smear-ripened cheese.</title>
        <authorList>
            <consortium name="US DOE Joint Genome Institute (JGI-PGF)"/>
            <person name="Walter F."/>
            <person name="Albersmeier A."/>
            <person name="Kalinowski J."/>
            <person name="Ruckert C."/>
        </authorList>
    </citation>
    <scope>NUCLEOTIDE SEQUENCE</scope>
    <source>
        <strain evidence="12">KCTC 42651</strain>
    </source>
</reference>
<dbReference type="PROSITE" id="PS50109">
    <property type="entry name" value="HIS_KIN"/>
    <property type="match status" value="1"/>
</dbReference>
<dbReference type="InterPro" id="IPR033417">
    <property type="entry name" value="CHASE8"/>
</dbReference>
<comment type="subcellular location">
    <subcellularLocation>
        <location evidence="2">Membrane</location>
    </subcellularLocation>
</comment>
<evidence type="ECO:0000256" key="8">
    <source>
        <dbReference type="SAM" id="Coils"/>
    </source>
</evidence>
<feature type="domain" description="HAMP" evidence="11">
    <location>
        <begin position="182"/>
        <end position="235"/>
    </location>
</feature>
<keyword evidence="9" id="KW-1133">Transmembrane helix</keyword>
<comment type="caution">
    <text evidence="12">The sequence shown here is derived from an EMBL/GenBank/DDBJ whole genome shotgun (WGS) entry which is preliminary data.</text>
</comment>
<feature type="transmembrane region" description="Helical" evidence="9">
    <location>
        <begin position="157"/>
        <end position="176"/>
    </location>
</feature>
<dbReference type="SUPFAM" id="SSF158472">
    <property type="entry name" value="HAMP domain-like"/>
    <property type="match status" value="1"/>
</dbReference>
<dbReference type="EMBL" id="BMZS01000004">
    <property type="protein sequence ID" value="GHD48935.1"/>
    <property type="molecule type" value="Genomic_DNA"/>
</dbReference>